<keyword evidence="2" id="KW-1185">Reference proteome</keyword>
<organism evidence="1 2">
    <name type="scientific">Paraprevotella clara YIT 11840</name>
    <dbReference type="NCBI Taxonomy" id="762968"/>
    <lineage>
        <taxon>Bacteria</taxon>
        <taxon>Pseudomonadati</taxon>
        <taxon>Bacteroidota</taxon>
        <taxon>Bacteroidia</taxon>
        <taxon>Bacteroidales</taxon>
        <taxon>Prevotellaceae</taxon>
        <taxon>Paraprevotella</taxon>
    </lineage>
</organism>
<reference evidence="1 2" key="1">
    <citation type="submission" date="2011-03" db="EMBL/GenBank/DDBJ databases">
        <authorList>
            <person name="Weinstock G."/>
            <person name="Sodergren E."/>
            <person name="Clifton S."/>
            <person name="Fulton L."/>
            <person name="Fulton B."/>
            <person name="Courtney L."/>
            <person name="Fronick C."/>
            <person name="Harrison M."/>
            <person name="Strong C."/>
            <person name="Farmer C."/>
            <person name="Delahaunty K."/>
            <person name="Markovic C."/>
            <person name="Hall O."/>
            <person name="Minx P."/>
            <person name="Tomlinson C."/>
            <person name="Mitreva M."/>
            <person name="Hou S."/>
            <person name="Chen J."/>
            <person name="Wollam A."/>
            <person name="Pepin K.H."/>
            <person name="Johnson M."/>
            <person name="Bhonagiri V."/>
            <person name="Zhang X."/>
            <person name="Suruliraj S."/>
            <person name="Warren W."/>
            <person name="Chinwalla A."/>
            <person name="Mardis E.R."/>
            <person name="Wilson R.K."/>
        </authorList>
    </citation>
    <scope>NUCLEOTIDE SEQUENCE [LARGE SCALE GENOMIC DNA]</scope>
    <source>
        <strain evidence="1 2">YIT 11840</strain>
    </source>
</reference>
<dbReference type="Proteomes" id="UP000003598">
    <property type="component" value="Unassembled WGS sequence"/>
</dbReference>
<comment type="caution">
    <text evidence="1">The sequence shown here is derived from an EMBL/GenBank/DDBJ whole genome shotgun (WGS) entry which is preliminary data.</text>
</comment>
<gene>
    <name evidence="1" type="ORF">HMPREF9441_01461</name>
</gene>
<dbReference type="STRING" id="762968.HMPREF9441_01461"/>
<protein>
    <submittedName>
        <fullName evidence="1">Uncharacterized protein</fullName>
    </submittedName>
</protein>
<name>G5SQ24_9BACT</name>
<sequence>MSFCFSFLSAKRFQPDEKDVFSACFISVFFLFLAQAEATGVSICGELFSVWL</sequence>
<dbReference type="EMBL" id="AFFY01000020">
    <property type="protein sequence ID" value="EHH00740.1"/>
    <property type="molecule type" value="Genomic_DNA"/>
</dbReference>
<accession>G5SQ24</accession>
<evidence type="ECO:0000313" key="1">
    <source>
        <dbReference type="EMBL" id="EHH00740.1"/>
    </source>
</evidence>
<proteinExistence type="predicted"/>
<dbReference type="HOGENOM" id="CLU_3082778_0_0_10"/>
<dbReference type="AlphaFoldDB" id="G5SQ24"/>
<evidence type="ECO:0000313" key="2">
    <source>
        <dbReference type="Proteomes" id="UP000003598"/>
    </source>
</evidence>